<dbReference type="EMBL" id="JAELUP010000006">
    <property type="protein sequence ID" value="MBJ6360310.1"/>
    <property type="molecule type" value="Genomic_DNA"/>
</dbReference>
<evidence type="ECO:0000256" key="1">
    <source>
        <dbReference type="ARBA" id="ARBA00022679"/>
    </source>
</evidence>
<evidence type="ECO:0000256" key="2">
    <source>
        <dbReference type="ARBA" id="ARBA00023315"/>
    </source>
</evidence>
<name>A0A934MJU9_9BACL</name>
<evidence type="ECO:0000259" key="3">
    <source>
        <dbReference type="PROSITE" id="PS51186"/>
    </source>
</evidence>
<dbReference type="PANTHER" id="PTHR43800:SF1">
    <property type="entry name" value="PEPTIDYL-LYSINE N-ACETYLTRANSFERASE YJAB"/>
    <property type="match status" value="1"/>
</dbReference>
<dbReference type="Proteomes" id="UP000640274">
    <property type="component" value="Unassembled WGS sequence"/>
</dbReference>
<gene>
    <name evidence="4" type="ORF">JFN88_03105</name>
</gene>
<protein>
    <submittedName>
        <fullName evidence="4">GNAT family N-acetyltransferase</fullName>
    </submittedName>
</protein>
<comment type="caution">
    <text evidence="4">The sequence shown here is derived from an EMBL/GenBank/DDBJ whole genome shotgun (WGS) entry which is preliminary data.</text>
</comment>
<evidence type="ECO:0000313" key="5">
    <source>
        <dbReference type="Proteomes" id="UP000640274"/>
    </source>
</evidence>
<proteinExistence type="predicted"/>
<keyword evidence="2" id="KW-0012">Acyltransferase</keyword>
<dbReference type="InterPro" id="IPR000182">
    <property type="entry name" value="GNAT_dom"/>
</dbReference>
<feature type="domain" description="N-acetyltransferase" evidence="3">
    <location>
        <begin position="4"/>
        <end position="161"/>
    </location>
</feature>
<dbReference type="AlphaFoldDB" id="A0A934MJU9"/>
<keyword evidence="1" id="KW-0808">Transferase</keyword>
<dbReference type="RefSeq" id="WP_199017836.1">
    <property type="nucleotide sequence ID" value="NZ_JAELUP010000006.1"/>
</dbReference>
<keyword evidence="5" id="KW-1185">Reference proteome</keyword>
<dbReference type="PANTHER" id="PTHR43800">
    <property type="entry name" value="PEPTIDYL-LYSINE N-ACETYLTRANSFERASE YJAB"/>
    <property type="match status" value="1"/>
</dbReference>
<evidence type="ECO:0000313" key="4">
    <source>
        <dbReference type="EMBL" id="MBJ6360310.1"/>
    </source>
</evidence>
<dbReference type="Pfam" id="PF00583">
    <property type="entry name" value="Acetyltransf_1"/>
    <property type="match status" value="1"/>
</dbReference>
<accession>A0A934MJU9</accession>
<dbReference type="SUPFAM" id="SSF55729">
    <property type="entry name" value="Acyl-CoA N-acyltransferases (Nat)"/>
    <property type="match status" value="1"/>
</dbReference>
<reference evidence="4" key="1">
    <citation type="submission" date="2020-12" db="EMBL/GenBank/DDBJ databases">
        <authorList>
            <person name="Huq M.A."/>
        </authorList>
    </citation>
    <scope>NUCLEOTIDE SEQUENCE</scope>
    <source>
        <strain evidence="4">MAHUQ-46</strain>
    </source>
</reference>
<dbReference type="PROSITE" id="PS51186">
    <property type="entry name" value="GNAT"/>
    <property type="match status" value="1"/>
</dbReference>
<sequence length="182" mass="20455">MGEVIFRLAEKQDAPRLVEVIYDAYVTIRDLNLHWPAAHANLGLVEENIADNECFVLEVDHRVAATVTLTRADNPMTALSGLPFLKWFAVDPAYQGKGYGANLLGWVEENIIRDRLGAPAVTLATAEKHPWLLPMYERRGYERIHAFDPGNGDGTMHLLRKIVDRGLYERFSRQRIGQAASG</sequence>
<dbReference type="GO" id="GO:0016747">
    <property type="term" value="F:acyltransferase activity, transferring groups other than amino-acyl groups"/>
    <property type="evidence" value="ECO:0007669"/>
    <property type="project" value="InterPro"/>
</dbReference>
<dbReference type="InterPro" id="IPR016181">
    <property type="entry name" value="Acyl_CoA_acyltransferase"/>
</dbReference>
<dbReference type="CDD" id="cd04301">
    <property type="entry name" value="NAT_SF"/>
    <property type="match status" value="1"/>
</dbReference>
<dbReference type="Gene3D" id="3.40.630.30">
    <property type="match status" value="1"/>
</dbReference>
<organism evidence="4 5">
    <name type="scientific">Paenibacillus roseus</name>
    <dbReference type="NCBI Taxonomy" id="2798579"/>
    <lineage>
        <taxon>Bacteria</taxon>
        <taxon>Bacillati</taxon>
        <taxon>Bacillota</taxon>
        <taxon>Bacilli</taxon>
        <taxon>Bacillales</taxon>
        <taxon>Paenibacillaceae</taxon>
        <taxon>Paenibacillus</taxon>
    </lineage>
</organism>